<dbReference type="AlphaFoldDB" id="F2LDE9"/>
<dbReference type="Gene3D" id="3.40.50.2300">
    <property type="match status" value="1"/>
</dbReference>
<dbReference type="RefSeq" id="WP_013697589.1">
    <property type="nucleotide sequence ID" value="NC_015381.1"/>
</dbReference>
<dbReference type="Pfam" id="PF00072">
    <property type="entry name" value="Response_reg"/>
    <property type="match status" value="1"/>
</dbReference>
<evidence type="ECO:0000313" key="4">
    <source>
        <dbReference type="Proteomes" id="UP000008316"/>
    </source>
</evidence>
<gene>
    <name evidence="3" type="ordered locus">bgla_1g16010</name>
</gene>
<dbReference type="EMBL" id="CP002599">
    <property type="protein sequence ID" value="AEA60252.1"/>
    <property type="molecule type" value="Genomic_DNA"/>
</dbReference>
<evidence type="ECO:0000256" key="1">
    <source>
        <dbReference type="PROSITE-ProRule" id="PRU00169"/>
    </source>
</evidence>
<dbReference type="Pfam" id="PF08667">
    <property type="entry name" value="BetR"/>
    <property type="match status" value="1"/>
</dbReference>
<reference evidence="3 4" key="1">
    <citation type="journal article" date="2011" name="J. Bacteriol.">
        <title>Complete genome sequence of Burkholderia gladioli BSR3.</title>
        <authorList>
            <person name="Seo Y.S."/>
            <person name="Lim J."/>
            <person name="Choi B.S."/>
            <person name="Kim H."/>
            <person name="Goo E."/>
            <person name="Lee B."/>
            <person name="Lim J.S."/>
            <person name="Choi I.Y."/>
            <person name="Moon J.S."/>
            <person name="Kim J."/>
            <person name="Hwang I."/>
        </authorList>
    </citation>
    <scope>NUCLEOTIDE SEQUENCE [LARGE SCALE GENOMIC DNA]</scope>
    <source>
        <strain evidence="3 4">BSR3</strain>
    </source>
</reference>
<dbReference type="PROSITE" id="PS50110">
    <property type="entry name" value="RESPONSE_REGULATORY"/>
    <property type="match status" value="1"/>
</dbReference>
<proteinExistence type="predicted"/>
<organism evidence="3 4">
    <name type="scientific">Burkholderia gladioli (strain BSR3)</name>
    <dbReference type="NCBI Taxonomy" id="999541"/>
    <lineage>
        <taxon>Bacteria</taxon>
        <taxon>Pseudomonadati</taxon>
        <taxon>Pseudomonadota</taxon>
        <taxon>Betaproteobacteria</taxon>
        <taxon>Burkholderiales</taxon>
        <taxon>Burkholderiaceae</taxon>
        <taxon>Burkholderia</taxon>
    </lineage>
</organism>
<dbReference type="SUPFAM" id="SSF52172">
    <property type="entry name" value="CheY-like"/>
    <property type="match status" value="1"/>
</dbReference>
<dbReference type="InterPro" id="IPR001789">
    <property type="entry name" value="Sig_transdc_resp-reg_receiver"/>
</dbReference>
<feature type="domain" description="Response regulatory" evidence="2">
    <location>
        <begin position="162"/>
        <end position="281"/>
    </location>
</feature>
<keyword evidence="1" id="KW-0597">Phosphoprotein</keyword>
<protein>
    <recommendedName>
        <fullName evidence="2">Response regulatory domain-containing protein</fullName>
    </recommendedName>
</protein>
<keyword evidence="4" id="KW-1185">Reference proteome</keyword>
<dbReference type="HOGENOM" id="CLU_058007_0_0_4"/>
<dbReference type="InterPro" id="IPR011006">
    <property type="entry name" value="CheY-like_superfamily"/>
</dbReference>
<name>F2LDE9_BURGS</name>
<dbReference type="eggNOG" id="COG0745">
    <property type="taxonomic scope" value="Bacteria"/>
</dbReference>
<dbReference type="InterPro" id="IPR013975">
    <property type="entry name" value="Tscrpt_reg_BetR_N"/>
</dbReference>
<dbReference type="STRING" id="999541.bgla_1g16010"/>
<feature type="modified residue" description="4-aspartylphosphate" evidence="1">
    <location>
        <position position="211"/>
    </location>
</feature>
<evidence type="ECO:0000313" key="3">
    <source>
        <dbReference type="EMBL" id="AEA60252.1"/>
    </source>
</evidence>
<accession>F2LDE9</accession>
<evidence type="ECO:0000259" key="2">
    <source>
        <dbReference type="PROSITE" id="PS50110"/>
    </source>
</evidence>
<dbReference type="KEGG" id="bgd:bgla_1g16010"/>
<sequence length="286" mass="31494">MLENQDGPDDAGSIAQRVRQLLESQGVAKRQYATEIQRILGLSYSQALRKIKGENPWTILQLRAVAAEYGESAAQLVADDASQGSEAESPDGVARASLTIGGRDYECQAEIGSRLSANRSPEFVAIMSGDRWHVFPRDAAPAGEKFEVYRISIQVREISDPAVAVVDDDPAITEQICSYLNRTGFIAKGYTSYRSFLAELKSASFDAVIIDWLLDGITARYPIEEIISAAPAPLVYLLTGKIATGEASEVEMAEIIQKYDISALEKPLRLPWLVADLNRRLNQRRD</sequence>
<dbReference type="GO" id="GO:0000160">
    <property type="term" value="P:phosphorelay signal transduction system"/>
    <property type="evidence" value="ECO:0007669"/>
    <property type="project" value="InterPro"/>
</dbReference>
<dbReference type="Proteomes" id="UP000008316">
    <property type="component" value="Chromosome 1"/>
</dbReference>